<protein>
    <submittedName>
        <fullName evidence="1">Uncharacterized protein</fullName>
    </submittedName>
</protein>
<evidence type="ECO:0000313" key="2">
    <source>
        <dbReference type="Proteomes" id="UP001172457"/>
    </source>
</evidence>
<comment type="caution">
    <text evidence="1">The sequence shown here is derived from an EMBL/GenBank/DDBJ whole genome shotgun (WGS) entry which is preliminary data.</text>
</comment>
<name>A0AA38SRG8_9ASTR</name>
<accession>A0AA38SRG8</accession>
<dbReference type="AlphaFoldDB" id="A0AA38SRG8"/>
<reference evidence="1" key="1">
    <citation type="submission" date="2023-03" db="EMBL/GenBank/DDBJ databases">
        <title>Chromosome-scale reference genome and RAD-based genetic map of yellow starthistle (Centaurea solstitialis) reveal putative structural variation and QTLs associated with invader traits.</title>
        <authorList>
            <person name="Reatini B."/>
            <person name="Cang F.A."/>
            <person name="Jiang Q."/>
            <person name="Mckibben M.T.W."/>
            <person name="Barker M.S."/>
            <person name="Rieseberg L.H."/>
            <person name="Dlugosch K.M."/>
        </authorList>
    </citation>
    <scope>NUCLEOTIDE SEQUENCE</scope>
    <source>
        <strain evidence="1">CAN-66</strain>
        <tissue evidence="1">Leaf</tissue>
    </source>
</reference>
<proteinExistence type="predicted"/>
<keyword evidence="2" id="KW-1185">Reference proteome</keyword>
<dbReference type="Proteomes" id="UP001172457">
    <property type="component" value="Chromosome 5"/>
</dbReference>
<sequence length="96" mass="11011">MFRNMSLFAKFVKHALSHRNHLTKVSPVELIFRGSFNKSVYCRLCSYLHNVEQLTMNVLIGVEHNARPQCSSQTLKHLTLAIGEQCQYGEYIPKSA</sequence>
<gene>
    <name evidence="1" type="ORF">OSB04_019771</name>
</gene>
<organism evidence="1 2">
    <name type="scientific">Centaurea solstitialis</name>
    <name type="common">yellow star-thistle</name>
    <dbReference type="NCBI Taxonomy" id="347529"/>
    <lineage>
        <taxon>Eukaryota</taxon>
        <taxon>Viridiplantae</taxon>
        <taxon>Streptophyta</taxon>
        <taxon>Embryophyta</taxon>
        <taxon>Tracheophyta</taxon>
        <taxon>Spermatophyta</taxon>
        <taxon>Magnoliopsida</taxon>
        <taxon>eudicotyledons</taxon>
        <taxon>Gunneridae</taxon>
        <taxon>Pentapetalae</taxon>
        <taxon>asterids</taxon>
        <taxon>campanulids</taxon>
        <taxon>Asterales</taxon>
        <taxon>Asteraceae</taxon>
        <taxon>Carduoideae</taxon>
        <taxon>Cardueae</taxon>
        <taxon>Centaureinae</taxon>
        <taxon>Centaurea</taxon>
    </lineage>
</organism>
<dbReference type="EMBL" id="JARYMX010000005">
    <property type="protein sequence ID" value="KAJ9547228.1"/>
    <property type="molecule type" value="Genomic_DNA"/>
</dbReference>
<evidence type="ECO:0000313" key="1">
    <source>
        <dbReference type="EMBL" id="KAJ9547228.1"/>
    </source>
</evidence>